<organism evidence="9 10">
    <name type="scientific">Candidatus Roizmanbacteria bacterium CG_4_10_14_0_8_um_filter_39_9</name>
    <dbReference type="NCBI Taxonomy" id="1974829"/>
    <lineage>
        <taxon>Bacteria</taxon>
        <taxon>Candidatus Roizmaniibacteriota</taxon>
    </lineage>
</organism>
<evidence type="ECO:0000256" key="4">
    <source>
        <dbReference type="ARBA" id="ARBA00022679"/>
    </source>
</evidence>
<feature type="transmembrane region" description="Helical" evidence="8">
    <location>
        <begin position="291"/>
        <end position="308"/>
    </location>
</feature>
<feature type="transmembrane region" description="Helical" evidence="8">
    <location>
        <begin position="260"/>
        <end position="279"/>
    </location>
</feature>
<dbReference type="Proteomes" id="UP000230108">
    <property type="component" value="Unassembled WGS sequence"/>
</dbReference>
<sequence length="367" mass="42764">MKRFMPYFTLLFVVLTSTVIVWLPFLMRTNGSSMLDIYKQYDGPLYIIPAKTFYNPQLIESINRDSSLPQSPLYFAAHLPLYPILIAIFAPIIGYLKSMIFVNVLCTVLLSWVFYFTVKKLHISKNPLLLSTILLFLPRLLVVRTTGAPESLFLICIVASLYFFETERYFYAGLLGALSVLTKLPGILLFGAYGLVFAEKYIQTKKIKQGWWWIFLIPLALFGVFSIYQIQYGDFYAFFHTGGTVPTPYPFSVFNTEAKWVGTAWLEDVLFYFFLYGIAVYQLKNSRHRSFYYFTLVFLLASTCIQHRDISRYTLPLWPMTLIVFESFFTSKRFVVVGLILLIAIYLYAWNFLNFNVMPINEWLPFL</sequence>
<evidence type="ECO:0000256" key="1">
    <source>
        <dbReference type="ARBA" id="ARBA00004651"/>
    </source>
</evidence>
<evidence type="ECO:0000256" key="7">
    <source>
        <dbReference type="ARBA" id="ARBA00023136"/>
    </source>
</evidence>
<keyword evidence="6 8" id="KW-1133">Transmembrane helix</keyword>
<dbReference type="PANTHER" id="PTHR33908">
    <property type="entry name" value="MANNOSYLTRANSFERASE YKCB-RELATED"/>
    <property type="match status" value="1"/>
</dbReference>
<feature type="transmembrane region" description="Helical" evidence="8">
    <location>
        <begin position="139"/>
        <end position="164"/>
    </location>
</feature>
<comment type="caution">
    <text evidence="9">The sequence shown here is derived from an EMBL/GenBank/DDBJ whole genome shotgun (WGS) entry which is preliminary data.</text>
</comment>
<evidence type="ECO:0000313" key="10">
    <source>
        <dbReference type="Proteomes" id="UP000230108"/>
    </source>
</evidence>
<feature type="transmembrane region" description="Helical" evidence="8">
    <location>
        <begin position="210"/>
        <end position="230"/>
    </location>
</feature>
<evidence type="ECO:0000313" key="9">
    <source>
        <dbReference type="EMBL" id="PIY68545.1"/>
    </source>
</evidence>
<keyword evidence="4" id="KW-0808">Transferase</keyword>
<accession>A0A2M7QBD5</accession>
<protein>
    <submittedName>
        <fullName evidence="9">Uncharacterized protein</fullName>
    </submittedName>
</protein>
<dbReference type="GO" id="GO:0009103">
    <property type="term" value="P:lipopolysaccharide biosynthetic process"/>
    <property type="evidence" value="ECO:0007669"/>
    <property type="project" value="UniProtKB-ARBA"/>
</dbReference>
<keyword evidence="7 8" id="KW-0472">Membrane</keyword>
<dbReference type="AlphaFoldDB" id="A0A2M7QBD5"/>
<evidence type="ECO:0000256" key="8">
    <source>
        <dbReference type="SAM" id="Phobius"/>
    </source>
</evidence>
<reference evidence="10" key="1">
    <citation type="submission" date="2017-09" db="EMBL/GenBank/DDBJ databases">
        <title>Depth-based differentiation of microbial function through sediment-hosted aquifers and enrichment of novel symbionts in the deep terrestrial subsurface.</title>
        <authorList>
            <person name="Probst A.J."/>
            <person name="Ladd B."/>
            <person name="Jarett J.K."/>
            <person name="Geller-Mcgrath D.E."/>
            <person name="Sieber C.M.K."/>
            <person name="Emerson J.B."/>
            <person name="Anantharaman K."/>
            <person name="Thomas B.C."/>
            <person name="Malmstrom R."/>
            <person name="Stieglmeier M."/>
            <person name="Klingl A."/>
            <person name="Woyke T."/>
            <person name="Ryan C.M."/>
            <person name="Banfield J.F."/>
        </authorList>
    </citation>
    <scope>NUCLEOTIDE SEQUENCE [LARGE SCALE GENOMIC DNA]</scope>
</reference>
<feature type="transmembrane region" description="Helical" evidence="8">
    <location>
        <begin position="73"/>
        <end position="93"/>
    </location>
</feature>
<keyword evidence="3" id="KW-0328">Glycosyltransferase</keyword>
<keyword evidence="2" id="KW-1003">Cell membrane</keyword>
<feature type="transmembrane region" description="Helical" evidence="8">
    <location>
        <begin position="170"/>
        <end position="198"/>
    </location>
</feature>
<dbReference type="PANTHER" id="PTHR33908:SF11">
    <property type="entry name" value="MEMBRANE PROTEIN"/>
    <property type="match status" value="1"/>
</dbReference>
<name>A0A2M7QBD5_9BACT</name>
<evidence type="ECO:0000256" key="5">
    <source>
        <dbReference type="ARBA" id="ARBA00022692"/>
    </source>
</evidence>
<evidence type="ECO:0000256" key="3">
    <source>
        <dbReference type="ARBA" id="ARBA00022676"/>
    </source>
</evidence>
<dbReference type="EMBL" id="PFLF01000114">
    <property type="protein sequence ID" value="PIY68545.1"/>
    <property type="molecule type" value="Genomic_DNA"/>
</dbReference>
<gene>
    <name evidence="9" type="ORF">COY90_05450</name>
</gene>
<feature type="transmembrane region" description="Helical" evidence="8">
    <location>
        <begin position="6"/>
        <end position="26"/>
    </location>
</feature>
<evidence type="ECO:0000256" key="2">
    <source>
        <dbReference type="ARBA" id="ARBA00022475"/>
    </source>
</evidence>
<comment type="subcellular location">
    <subcellularLocation>
        <location evidence="1">Cell membrane</location>
        <topology evidence="1">Multi-pass membrane protein</topology>
    </subcellularLocation>
</comment>
<feature type="transmembrane region" description="Helical" evidence="8">
    <location>
        <begin position="99"/>
        <end position="118"/>
    </location>
</feature>
<evidence type="ECO:0000256" key="6">
    <source>
        <dbReference type="ARBA" id="ARBA00022989"/>
    </source>
</evidence>
<dbReference type="GO" id="GO:0016763">
    <property type="term" value="F:pentosyltransferase activity"/>
    <property type="evidence" value="ECO:0007669"/>
    <property type="project" value="TreeGrafter"/>
</dbReference>
<dbReference type="GO" id="GO:0005886">
    <property type="term" value="C:plasma membrane"/>
    <property type="evidence" value="ECO:0007669"/>
    <property type="project" value="UniProtKB-SubCell"/>
</dbReference>
<dbReference type="InterPro" id="IPR050297">
    <property type="entry name" value="LipidA_mod_glycosyltrf_83"/>
</dbReference>
<keyword evidence="5 8" id="KW-0812">Transmembrane</keyword>
<feature type="transmembrane region" description="Helical" evidence="8">
    <location>
        <begin position="328"/>
        <end position="349"/>
    </location>
</feature>
<proteinExistence type="predicted"/>